<dbReference type="AlphaFoldDB" id="A7TJC7"/>
<evidence type="ECO:0000256" key="5">
    <source>
        <dbReference type="ARBA" id="ARBA00022781"/>
    </source>
</evidence>
<dbReference type="GO" id="GO:0046933">
    <property type="term" value="F:proton-transporting ATP synthase activity, rotational mechanism"/>
    <property type="evidence" value="ECO:0007669"/>
    <property type="project" value="EnsemblFungi"/>
</dbReference>
<dbReference type="RefSeq" id="XP_001645554.1">
    <property type="nucleotide sequence ID" value="XM_001645504.1"/>
</dbReference>
<dbReference type="PRINTS" id="PR00125">
    <property type="entry name" value="ATPASEDELTA"/>
</dbReference>
<keyword evidence="10" id="KW-1185">Reference proteome</keyword>
<dbReference type="FunCoup" id="A7TJC7">
    <property type="interactions" value="767"/>
</dbReference>
<dbReference type="STRING" id="436907.A7TJC7"/>
<dbReference type="PROSITE" id="PS00389">
    <property type="entry name" value="ATPASE_DELTA"/>
    <property type="match status" value="1"/>
</dbReference>
<comment type="subcellular location">
    <subcellularLocation>
        <location evidence="1">Membrane</location>
    </subcellularLocation>
</comment>
<dbReference type="HAMAP" id="MF_01416">
    <property type="entry name" value="ATP_synth_delta_bact"/>
    <property type="match status" value="1"/>
</dbReference>
<keyword evidence="6" id="KW-0406">Ion transport</keyword>
<accession>A7TJC7</accession>
<evidence type="ECO:0000256" key="7">
    <source>
        <dbReference type="ARBA" id="ARBA00023136"/>
    </source>
</evidence>
<evidence type="ECO:0000313" key="10">
    <source>
        <dbReference type="Proteomes" id="UP000000267"/>
    </source>
</evidence>
<dbReference type="KEGG" id="vpo:Kpol_1004p74"/>
<evidence type="ECO:0000256" key="3">
    <source>
        <dbReference type="ARBA" id="ARBA00014723"/>
    </source>
</evidence>
<evidence type="ECO:0000256" key="6">
    <source>
        <dbReference type="ARBA" id="ARBA00023065"/>
    </source>
</evidence>
<organism evidence="10">
    <name type="scientific">Vanderwaltozyma polyspora (strain ATCC 22028 / DSM 70294 / BCRC 21397 / CBS 2163 / NBRC 10782 / NRRL Y-8283 / UCD 57-17)</name>
    <name type="common">Kluyveromyces polysporus</name>
    <dbReference type="NCBI Taxonomy" id="436907"/>
    <lineage>
        <taxon>Eukaryota</taxon>
        <taxon>Fungi</taxon>
        <taxon>Dikarya</taxon>
        <taxon>Ascomycota</taxon>
        <taxon>Saccharomycotina</taxon>
        <taxon>Saccharomycetes</taxon>
        <taxon>Saccharomycetales</taxon>
        <taxon>Saccharomycetaceae</taxon>
        <taxon>Vanderwaltozyma</taxon>
    </lineage>
</organism>
<evidence type="ECO:0000313" key="9">
    <source>
        <dbReference type="EMBL" id="EDO17696.1"/>
    </source>
</evidence>
<keyword evidence="7" id="KW-0472">Membrane</keyword>
<dbReference type="GO" id="GO:0045259">
    <property type="term" value="C:proton-transporting ATP synthase complex"/>
    <property type="evidence" value="ECO:0007669"/>
    <property type="project" value="EnsemblFungi"/>
</dbReference>
<dbReference type="EMBL" id="DS480400">
    <property type="protein sequence ID" value="EDO17696.1"/>
    <property type="molecule type" value="Genomic_DNA"/>
</dbReference>
<dbReference type="OrthoDB" id="1262810at2759"/>
<dbReference type="Pfam" id="PF00213">
    <property type="entry name" value="OSCP"/>
    <property type="match status" value="1"/>
</dbReference>
<dbReference type="PhylomeDB" id="A7TJC7"/>
<dbReference type="GeneID" id="5545938"/>
<protein>
    <recommendedName>
        <fullName evidence="3">ATP synthase subunit 5, mitochondrial</fullName>
    </recommendedName>
</protein>
<evidence type="ECO:0000256" key="8">
    <source>
        <dbReference type="ARBA" id="ARBA00023310"/>
    </source>
</evidence>
<dbReference type="eggNOG" id="KOG1662">
    <property type="taxonomic scope" value="Eukaryota"/>
</dbReference>
<sequence length="207" mass="22273">MFSRVFVRSMAASAKAGAKPPVQLFGLDGTYATALFTAASRETSIDSANKSLTKLRETLQVDPKLNEILGNPALSSGERKVVVNELIKSESGLDATVSNFLKVLAENNRLDLLPKVTSQFSVLADAYNGLIQATVTSSQPLDNKSFKRVEKALTQSELVGQGKTLKLKNIIKPDIQGGLIVEIGDKTVDLSIASKIQKLNKVLQEDA</sequence>
<keyword evidence="8" id="KW-0066">ATP synthesis</keyword>
<dbReference type="InterPro" id="IPR020781">
    <property type="entry name" value="ATPase_OSCP/d_CS"/>
</dbReference>
<dbReference type="Proteomes" id="UP000000267">
    <property type="component" value="Unassembled WGS sequence"/>
</dbReference>
<reference evidence="9 10" key="1">
    <citation type="journal article" date="2007" name="Proc. Natl. Acad. Sci. U.S.A.">
        <title>Independent sorting-out of thousands of duplicated gene pairs in two yeast species descended from a whole-genome duplication.</title>
        <authorList>
            <person name="Scannell D.R."/>
            <person name="Frank A.C."/>
            <person name="Conant G.C."/>
            <person name="Byrne K.P."/>
            <person name="Woolfit M."/>
            <person name="Wolfe K.H."/>
        </authorList>
    </citation>
    <scope>NUCLEOTIDE SEQUENCE [LARGE SCALE GENOMIC DNA]</scope>
    <source>
        <strain evidence="10">ATCC 22028 / DSM 70294 / BCRC 21397 / CBS 2163 / NBRC 10782 / NRRL Y-8283 / UCD 57-17</strain>
    </source>
</reference>
<dbReference type="HOGENOM" id="CLU_085114_0_0_1"/>
<dbReference type="PANTHER" id="PTHR11910">
    <property type="entry name" value="ATP SYNTHASE DELTA CHAIN"/>
    <property type="match status" value="1"/>
</dbReference>
<evidence type="ECO:0000256" key="4">
    <source>
        <dbReference type="ARBA" id="ARBA00022448"/>
    </source>
</evidence>
<dbReference type="InterPro" id="IPR026015">
    <property type="entry name" value="ATP_synth_OSCP/delta_N_sf"/>
</dbReference>
<gene>
    <name evidence="9" type="ORF">Kpol_1004p74</name>
</gene>
<dbReference type="InterPro" id="IPR000711">
    <property type="entry name" value="ATPase_OSCP/dsu"/>
</dbReference>
<evidence type="ECO:0000256" key="2">
    <source>
        <dbReference type="ARBA" id="ARBA00007046"/>
    </source>
</evidence>
<dbReference type="Gene3D" id="1.10.520.20">
    <property type="entry name" value="N-terminal domain of the delta subunit of the F1F0-ATP synthase"/>
    <property type="match status" value="1"/>
</dbReference>
<dbReference type="NCBIfam" id="TIGR01145">
    <property type="entry name" value="ATP_synt_delta"/>
    <property type="match status" value="1"/>
</dbReference>
<dbReference type="OMA" id="MVDNIQD"/>
<dbReference type="GO" id="GO:0005743">
    <property type="term" value="C:mitochondrial inner membrane"/>
    <property type="evidence" value="ECO:0007669"/>
    <property type="project" value="EnsemblFungi"/>
</dbReference>
<keyword evidence="5" id="KW-0375">Hydrogen ion transport</keyword>
<name>A7TJC7_VANPO</name>
<comment type="similarity">
    <text evidence="2">Belongs to the ATPase delta chain family.</text>
</comment>
<dbReference type="SUPFAM" id="SSF47928">
    <property type="entry name" value="N-terminal domain of the delta subunit of the F1F0-ATP synthase"/>
    <property type="match status" value="1"/>
</dbReference>
<evidence type="ECO:0000256" key="1">
    <source>
        <dbReference type="ARBA" id="ARBA00004370"/>
    </source>
</evidence>
<keyword evidence="4" id="KW-0813">Transport</keyword>
<dbReference type="InParanoid" id="A7TJC7"/>
<proteinExistence type="inferred from homology"/>